<dbReference type="EC" id="3.1.3.48" evidence="2"/>
<dbReference type="FunFam" id="3.90.190.10:FF:000042">
    <property type="entry name" value="receptor-type tyrosine-protein phosphatase C isoform X1"/>
    <property type="match status" value="1"/>
</dbReference>
<dbReference type="InterPro" id="IPR050348">
    <property type="entry name" value="Protein-Tyr_Phosphatase"/>
</dbReference>
<dbReference type="PROSITE" id="PS50056">
    <property type="entry name" value="TYR_PHOSPHATASE_2"/>
    <property type="match status" value="2"/>
</dbReference>
<dbReference type="PROSITE" id="PS50055">
    <property type="entry name" value="TYR_PHOSPHATASE_PTP"/>
    <property type="match status" value="2"/>
</dbReference>
<keyword evidence="9" id="KW-0904">Protein phosphatase</keyword>
<evidence type="ECO:0000256" key="16">
    <source>
        <dbReference type="SAM" id="MobiDB-lite"/>
    </source>
</evidence>
<dbReference type="SUPFAM" id="SSF52799">
    <property type="entry name" value="(Phosphotyrosine protein) phosphatases II"/>
    <property type="match status" value="2"/>
</dbReference>
<organism evidence="19 20">
    <name type="scientific">Scleropages formosus</name>
    <name type="common">Asian bonytongue</name>
    <name type="synonym">Osteoglossum formosum</name>
    <dbReference type="NCBI Taxonomy" id="113540"/>
    <lineage>
        <taxon>Eukaryota</taxon>
        <taxon>Metazoa</taxon>
        <taxon>Chordata</taxon>
        <taxon>Craniata</taxon>
        <taxon>Vertebrata</taxon>
        <taxon>Euteleostomi</taxon>
        <taxon>Actinopterygii</taxon>
        <taxon>Neopterygii</taxon>
        <taxon>Teleostei</taxon>
        <taxon>Osteoglossocephala</taxon>
        <taxon>Osteoglossomorpha</taxon>
        <taxon>Osteoglossiformes</taxon>
        <taxon>Osteoglossidae</taxon>
        <taxon>Scleropages</taxon>
    </lineage>
</organism>
<dbReference type="GO" id="GO:0005886">
    <property type="term" value="C:plasma membrane"/>
    <property type="evidence" value="ECO:0007669"/>
    <property type="project" value="UniProtKB-SubCell"/>
</dbReference>
<feature type="domain" description="Tyrosine specific protein phosphatases" evidence="18">
    <location>
        <begin position="220"/>
        <end position="291"/>
    </location>
</feature>
<dbReference type="GO" id="GO:0004725">
    <property type="term" value="F:protein tyrosine phosphatase activity"/>
    <property type="evidence" value="ECO:0007669"/>
    <property type="project" value="UniProtKB-EC"/>
</dbReference>
<dbReference type="AlphaFoldDB" id="A0A0P7TZZ5"/>
<feature type="region of interest" description="Disordered" evidence="16">
    <location>
        <begin position="621"/>
        <end position="718"/>
    </location>
</feature>
<keyword evidence="10" id="KW-1133">Transmembrane helix</keyword>
<accession>A0A0P7TZZ5</accession>
<evidence type="ECO:0000256" key="8">
    <source>
        <dbReference type="ARBA" id="ARBA00022801"/>
    </source>
</evidence>
<dbReference type="InterPro" id="IPR003595">
    <property type="entry name" value="Tyr_Pase_cat"/>
</dbReference>
<evidence type="ECO:0000256" key="6">
    <source>
        <dbReference type="ARBA" id="ARBA00022729"/>
    </source>
</evidence>
<evidence type="ECO:0000256" key="1">
    <source>
        <dbReference type="ARBA" id="ARBA00004251"/>
    </source>
</evidence>
<gene>
    <name evidence="19" type="ORF">Z043_122272</name>
</gene>
<evidence type="ECO:0000259" key="18">
    <source>
        <dbReference type="PROSITE" id="PS50056"/>
    </source>
</evidence>
<evidence type="ECO:0000259" key="17">
    <source>
        <dbReference type="PROSITE" id="PS50055"/>
    </source>
</evidence>
<feature type="domain" description="Tyrosine specific protein phosphatases" evidence="18">
    <location>
        <begin position="522"/>
        <end position="602"/>
    </location>
</feature>
<dbReference type="SMART" id="SM00194">
    <property type="entry name" value="PTPc"/>
    <property type="match status" value="2"/>
</dbReference>
<dbReference type="PANTHER" id="PTHR19134">
    <property type="entry name" value="RECEPTOR-TYPE TYROSINE-PROTEIN PHOSPHATASE"/>
    <property type="match status" value="1"/>
</dbReference>
<dbReference type="SMART" id="SM00404">
    <property type="entry name" value="PTPc_motif"/>
    <property type="match status" value="2"/>
</dbReference>
<proteinExistence type="inferred from homology"/>
<keyword evidence="11" id="KW-0472">Membrane</keyword>
<protein>
    <recommendedName>
        <fullName evidence="14">Receptor-type tyrosine-protein phosphatase C</fullName>
        <ecNumber evidence="2">3.1.3.48</ecNumber>
    </recommendedName>
    <alternativeName>
        <fullName evidence="15">Leukocyte common antigen</fullName>
    </alternativeName>
</protein>
<feature type="domain" description="Tyrosine-protein phosphatase" evidence="17">
    <location>
        <begin position="332"/>
        <end position="611"/>
    </location>
</feature>
<evidence type="ECO:0000256" key="4">
    <source>
        <dbReference type="ARBA" id="ARBA00022553"/>
    </source>
</evidence>
<evidence type="ECO:0000256" key="3">
    <source>
        <dbReference type="ARBA" id="ARBA00022475"/>
    </source>
</evidence>
<dbReference type="CDD" id="cd14558">
    <property type="entry name" value="R-PTP-C-2"/>
    <property type="match status" value="1"/>
</dbReference>
<dbReference type="EMBL" id="JARO02011612">
    <property type="protein sequence ID" value="KPP59776.1"/>
    <property type="molecule type" value="Genomic_DNA"/>
</dbReference>
<dbReference type="Proteomes" id="UP000034805">
    <property type="component" value="Unassembled WGS sequence"/>
</dbReference>
<dbReference type="PRINTS" id="PR00700">
    <property type="entry name" value="PRTYPHPHTASE"/>
</dbReference>
<evidence type="ECO:0000256" key="5">
    <source>
        <dbReference type="ARBA" id="ARBA00022692"/>
    </source>
</evidence>
<evidence type="ECO:0000256" key="14">
    <source>
        <dbReference type="ARBA" id="ARBA00073601"/>
    </source>
</evidence>
<sequence length="718" mass="82404">NDDDERYPLTNIEENTLMNVEPIGADLLLETYKRKIADEGRLFLAEFQSIPRVFSKFHIKDARKASNQIKNRYVDILPYDYNRVRLSTSTDGSDYINASFIDGYKEPKKYIAAQGPKNETVVDFWRMVWEQQSSVIVMVTRCEEGNRNKCAQYWPSMDRETEIFEDFVVKISTEDHFPDYVIRHLTITNKREKSLEREVTHIQFTSWPDHGVPGEPHLLLKLRRRVNAFKNLFSGPIVVHCSAGVGRTGTYIGIDAMMEGLEAEGRMDIYGYVVKLRRQRCLMVQVEAQYILIHQALIEYTQFGETEIHLSELHSTLNTLKQKDLGSETTLLEMEFQRLPKYKNWRTCNTATSEENKKKNRYSRLVPFDYNRVLVKLEDEASRESDQEDEDYSTDEDDEDFTKYINASYIDGYWGPRCLIAAQGPLPDTRADFWQMIFQKKAKALVMLTDCMENGKEFCSPYWGDEKMVFEDIEVEMKDSNSCPAYETRCIEIRHTKRKESRKVYQYHFPRWTEQHLPETPGDLVDMIKSMKQKFEYDKMRPERNMPVVVHCNDGSTRTGLFCALWNVLESADTEKLMDIFQVVKALRKERPGMMLSFEQYQFLYNAVEQTYPTQNGEVKQNHAAGAAHVVDETEEAKKGQPEESAAGGIQEGDTNPKASEQAEQGVPSAGARTEGGGKAESQAGEGAVAEPTTTSEDTKTSPEAEGVANGPDVIVEL</sequence>
<evidence type="ECO:0000256" key="2">
    <source>
        <dbReference type="ARBA" id="ARBA00013064"/>
    </source>
</evidence>
<dbReference type="STRING" id="113540.ENSSFOP00015005610"/>
<dbReference type="InterPro" id="IPR016130">
    <property type="entry name" value="Tyr_Pase_AS"/>
</dbReference>
<dbReference type="CDD" id="cd14557">
    <property type="entry name" value="R-PTPc-C-1"/>
    <property type="match status" value="1"/>
</dbReference>
<feature type="domain" description="Tyrosine-protein phosphatase" evidence="17">
    <location>
        <begin position="43"/>
        <end position="300"/>
    </location>
</feature>
<dbReference type="Pfam" id="PF00102">
    <property type="entry name" value="Y_phosphatase"/>
    <property type="match status" value="2"/>
</dbReference>
<keyword evidence="3" id="KW-1003">Cell membrane</keyword>
<evidence type="ECO:0000256" key="10">
    <source>
        <dbReference type="ARBA" id="ARBA00022989"/>
    </source>
</evidence>
<dbReference type="PANTHER" id="PTHR19134:SF539">
    <property type="entry name" value="RECEPTOR-TYPE TYROSINE-PROTEIN PHOSPHATASE C"/>
    <property type="match status" value="1"/>
</dbReference>
<comment type="similarity">
    <text evidence="13">Belongs to the protein-tyrosine phosphatase family. Receptor class 1/6 subfamily.</text>
</comment>
<keyword evidence="7" id="KW-0677">Repeat</keyword>
<keyword evidence="4" id="KW-0597">Phosphoprotein</keyword>
<keyword evidence="5" id="KW-0812">Transmembrane</keyword>
<evidence type="ECO:0000313" key="19">
    <source>
        <dbReference type="EMBL" id="KPP59776.1"/>
    </source>
</evidence>
<evidence type="ECO:0000256" key="12">
    <source>
        <dbReference type="ARBA" id="ARBA00023180"/>
    </source>
</evidence>
<dbReference type="InterPro" id="IPR000242">
    <property type="entry name" value="PTP_cat"/>
</dbReference>
<dbReference type="Gene3D" id="3.90.190.10">
    <property type="entry name" value="Protein tyrosine phosphatase superfamily"/>
    <property type="match status" value="2"/>
</dbReference>
<evidence type="ECO:0000256" key="15">
    <source>
        <dbReference type="ARBA" id="ARBA00078812"/>
    </source>
</evidence>
<evidence type="ECO:0000256" key="13">
    <source>
        <dbReference type="ARBA" id="ARBA00061377"/>
    </source>
</evidence>
<comment type="caution">
    <text evidence="19">The sequence shown here is derived from an EMBL/GenBank/DDBJ whole genome shotgun (WGS) entry which is preliminary data.</text>
</comment>
<evidence type="ECO:0000256" key="7">
    <source>
        <dbReference type="ARBA" id="ARBA00022737"/>
    </source>
</evidence>
<name>A0A0P7TZZ5_SCLFO</name>
<dbReference type="FunFam" id="3.90.190.10:FF:000033">
    <property type="entry name" value="receptor-type tyrosine-protein phosphatase C isoform X1"/>
    <property type="match status" value="1"/>
</dbReference>
<dbReference type="InterPro" id="IPR029021">
    <property type="entry name" value="Prot-tyrosine_phosphatase-like"/>
</dbReference>
<keyword evidence="12" id="KW-0325">Glycoprotein</keyword>
<feature type="compositionally biased region" description="Polar residues" evidence="16">
    <location>
        <begin position="653"/>
        <end position="663"/>
    </location>
</feature>
<keyword evidence="8" id="KW-0378">Hydrolase</keyword>
<evidence type="ECO:0000256" key="9">
    <source>
        <dbReference type="ARBA" id="ARBA00022912"/>
    </source>
</evidence>
<feature type="compositionally biased region" description="Basic and acidic residues" evidence="16">
    <location>
        <begin position="630"/>
        <end position="642"/>
    </location>
</feature>
<dbReference type="PROSITE" id="PS00383">
    <property type="entry name" value="TYR_PHOSPHATASE_1"/>
    <property type="match status" value="2"/>
</dbReference>
<dbReference type="InterPro" id="IPR000387">
    <property type="entry name" value="Tyr_Pase_dom"/>
</dbReference>
<evidence type="ECO:0000256" key="11">
    <source>
        <dbReference type="ARBA" id="ARBA00023136"/>
    </source>
</evidence>
<evidence type="ECO:0000313" key="20">
    <source>
        <dbReference type="Proteomes" id="UP000034805"/>
    </source>
</evidence>
<keyword evidence="19" id="KW-0675">Receptor</keyword>
<keyword evidence="6" id="KW-0732">Signal</keyword>
<comment type="subcellular location">
    <subcellularLocation>
        <location evidence="1">Cell membrane</location>
        <topology evidence="1">Single-pass type I membrane protein</topology>
    </subcellularLocation>
</comment>
<reference evidence="19 20" key="1">
    <citation type="submission" date="2015-08" db="EMBL/GenBank/DDBJ databases">
        <title>The genome of the Asian arowana (Scleropages formosus).</title>
        <authorList>
            <person name="Tan M.H."/>
            <person name="Gan H.M."/>
            <person name="Croft L.J."/>
            <person name="Austin C.M."/>
        </authorList>
    </citation>
    <scope>NUCLEOTIDE SEQUENCE [LARGE SCALE GENOMIC DNA]</scope>
    <source>
        <strain evidence="19">Aro1</strain>
    </source>
</reference>
<feature type="non-terminal residue" evidence="19">
    <location>
        <position position="1"/>
    </location>
</feature>